<dbReference type="InterPro" id="IPR011042">
    <property type="entry name" value="6-blade_b-propeller_TolB-like"/>
</dbReference>
<dbReference type="Gene3D" id="2.120.10.30">
    <property type="entry name" value="TolB, C-terminal domain"/>
    <property type="match status" value="1"/>
</dbReference>
<dbReference type="AlphaFoldDB" id="A0A8H9G9B3"/>
<dbReference type="Proteomes" id="UP000648535">
    <property type="component" value="Unassembled WGS sequence"/>
</dbReference>
<dbReference type="InterPro" id="IPR011659">
    <property type="entry name" value="WD40"/>
</dbReference>
<evidence type="ECO:0000256" key="1">
    <source>
        <dbReference type="SAM" id="MobiDB-lite"/>
    </source>
</evidence>
<evidence type="ECO:0000313" key="5">
    <source>
        <dbReference type="Proteomes" id="UP000746584"/>
    </source>
</evidence>
<evidence type="ECO:0000313" key="3">
    <source>
        <dbReference type="EMBL" id="MBM7800762.1"/>
    </source>
</evidence>
<comment type="caution">
    <text evidence="2">The sequence shown here is derived from an EMBL/GenBank/DDBJ whole genome shotgun (WGS) entry which is preliminary data.</text>
</comment>
<organism evidence="2 4">
    <name type="scientific">Curtobacterium luteum</name>
    <dbReference type="NCBI Taxonomy" id="33881"/>
    <lineage>
        <taxon>Bacteria</taxon>
        <taxon>Bacillati</taxon>
        <taxon>Actinomycetota</taxon>
        <taxon>Actinomycetes</taxon>
        <taxon>Micrococcales</taxon>
        <taxon>Microbacteriaceae</taxon>
        <taxon>Curtobacterium</taxon>
    </lineage>
</organism>
<protein>
    <submittedName>
        <fullName evidence="3">Tol biopolymer transport system component</fullName>
    </submittedName>
</protein>
<feature type="region of interest" description="Disordered" evidence="1">
    <location>
        <begin position="45"/>
        <end position="67"/>
    </location>
</feature>
<accession>A0A8H9G9B3</accession>
<gene>
    <name evidence="2" type="ORF">GCM10009769_15580</name>
    <name evidence="3" type="ORF">JOE58_000013</name>
</gene>
<dbReference type="EMBL" id="JAFBCG010000001">
    <property type="protein sequence ID" value="MBM7800762.1"/>
    <property type="molecule type" value="Genomic_DNA"/>
</dbReference>
<name>A0A8H9G9B3_9MICO</name>
<dbReference type="EMBL" id="BMOI01000005">
    <property type="protein sequence ID" value="GGK98252.1"/>
    <property type="molecule type" value="Genomic_DNA"/>
</dbReference>
<feature type="compositionally biased region" description="Polar residues" evidence="1">
    <location>
        <begin position="45"/>
        <end position="54"/>
    </location>
</feature>
<dbReference type="SUPFAM" id="SSF69304">
    <property type="entry name" value="Tricorn protease N-terminal domain"/>
    <property type="match status" value="1"/>
</dbReference>
<reference evidence="2" key="1">
    <citation type="journal article" date="2014" name="Int. J. Syst. Evol. Microbiol.">
        <title>Complete genome sequence of Corynebacterium casei LMG S-19264T (=DSM 44701T), isolated from a smear-ripened cheese.</title>
        <authorList>
            <consortium name="US DOE Joint Genome Institute (JGI-PGF)"/>
            <person name="Walter F."/>
            <person name="Albersmeier A."/>
            <person name="Kalinowski J."/>
            <person name="Ruckert C."/>
        </authorList>
    </citation>
    <scope>NUCLEOTIDE SEQUENCE</scope>
    <source>
        <strain evidence="2">JCM 1480</strain>
    </source>
</reference>
<evidence type="ECO:0000313" key="2">
    <source>
        <dbReference type="EMBL" id="GGK98252.1"/>
    </source>
</evidence>
<feature type="region of interest" description="Disordered" evidence="1">
    <location>
        <begin position="1"/>
        <end position="33"/>
    </location>
</feature>
<reference evidence="3 5" key="3">
    <citation type="submission" date="2021-01" db="EMBL/GenBank/DDBJ databases">
        <title>Sequencing the genomes of 1000 actinobacteria strains.</title>
        <authorList>
            <person name="Klenk H.-P."/>
        </authorList>
    </citation>
    <scope>NUCLEOTIDE SEQUENCE [LARGE SCALE GENOMIC DNA]</scope>
    <source>
        <strain evidence="3 5">DSM 20542</strain>
    </source>
</reference>
<reference evidence="2" key="2">
    <citation type="submission" date="2020-09" db="EMBL/GenBank/DDBJ databases">
        <authorList>
            <person name="Sun Q."/>
            <person name="Ohkuma M."/>
        </authorList>
    </citation>
    <scope>NUCLEOTIDE SEQUENCE</scope>
    <source>
        <strain evidence="2">JCM 1480</strain>
    </source>
</reference>
<keyword evidence="5" id="KW-1185">Reference proteome</keyword>
<dbReference type="RefSeq" id="WP_204620473.1">
    <property type="nucleotide sequence ID" value="NZ_BMOI01000005.1"/>
</dbReference>
<dbReference type="Pfam" id="PF07676">
    <property type="entry name" value="PD40"/>
    <property type="match status" value="1"/>
</dbReference>
<evidence type="ECO:0000313" key="4">
    <source>
        <dbReference type="Proteomes" id="UP000648535"/>
    </source>
</evidence>
<proteinExistence type="predicted"/>
<sequence length="124" mass="12910">MLANDIHHLHVPSSPTVSGDPRNGGSAFVSVSRPDLDADRYRTTVEQVTGSGPTRWTAGDRDSAPVLSPDGRTLAFLRVVADEHGAERPQVAVAPVDGGEARVVTTLPLGAGAPSGRPIRRASP</sequence>
<dbReference type="Proteomes" id="UP000746584">
    <property type="component" value="Unassembled WGS sequence"/>
</dbReference>